<dbReference type="Proteomes" id="UP000419743">
    <property type="component" value="Unassembled WGS sequence"/>
</dbReference>
<dbReference type="EMBL" id="CACRYJ010000016">
    <property type="protein sequence ID" value="VZO35939.1"/>
    <property type="molecule type" value="Genomic_DNA"/>
</dbReference>
<comment type="caution">
    <text evidence="1">The sequence shown here is derived from an EMBL/GenBank/DDBJ whole genome shotgun (WGS) entry which is preliminary data.</text>
</comment>
<sequence>MRNDDPGHSITICPAVPGSPSDDKLRKLLAWAATDNIAATTGSPAAKYPPTSRFPATTACRVFRAA</sequence>
<keyword evidence="2" id="KW-1185">Reference proteome</keyword>
<accession>A0A7M4DG96</accession>
<reference evidence="1 2" key="1">
    <citation type="submission" date="2019-11" db="EMBL/GenBank/DDBJ databases">
        <authorList>
            <person name="Criscuolo A."/>
        </authorList>
    </citation>
    <scope>NUCLEOTIDE SEQUENCE [LARGE SCALE GENOMIC DNA]</scope>
    <source>
        <strain evidence="1">CIP111667</strain>
    </source>
</reference>
<proteinExistence type="predicted"/>
<name>A0A7M4DG96_9MICO</name>
<dbReference type="RefSeq" id="WP_156739953.1">
    <property type="nucleotide sequence ID" value="NZ_CACRYJ010000016.1"/>
</dbReference>
<evidence type="ECO:0000313" key="2">
    <source>
        <dbReference type="Proteomes" id="UP000419743"/>
    </source>
</evidence>
<organism evidence="1 2">
    <name type="scientific">Occultella aeris</name>
    <dbReference type="NCBI Taxonomy" id="2761496"/>
    <lineage>
        <taxon>Bacteria</taxon>
        <taxon>Bacillati</taxon>
        <taxon>Actinomycetota</taxon>
        <taxon>Actinomycetes</taxon>
        <taxon>Micrococcales</taxon>
        <taxon>Ruaniaceae</taxon>
        <taxon>Occultella</taxon>
    </lineage>
</organism>
<protein>
    <submittedName>
        <fullName evidence="1">Uncharacterized protein</fullName>
    </submittedName>
</protein>
<evidence type="ECO:0000313" key="1">
    <source>
        <dbReference type="EMBL" id="VZO35939.1"/>
    </source>
</evidence>
<gene>
    <name evidence="1" type="ORF">HALOF300_01142</name>
</gene>
<dbReference type="AlphaFoldDB" id="A0A7M4DG96"/>